<dbReference type="RefSeq" id="WP_325775120.1">
    <property type="nucleotide sequence ID" value="NZ_VTDN01000004.1"/>
</dbReference>
<proteinExistence type="predicted"/>
<feature type="transmembrane region" description="Helical" evidence="1">
    <location>
        <begin position="21"/>
        <end position="41"/>
    </location>
</feature>
<evidence type="ECO:0000256" key="1">
    <source>
        <dbReference type="SAM" id="Phobius"/>
    </source>
</evidence>
<gene>
    <name evidence="2" type="ORF">I2F25_06170</name>
</gene>
<comment type="caution">
    <text evidence="2">The sequence shown here is derived from an EMBL/GenBank/DDBJ whole genome shotgun (WGS) entry which is preliminary data.</text>
</comment>
<keyword evidence="1" id="KW-0812">Transmembrane</keyword>
<accession>A0ABU6DS19</accession>
<dbReference type="EMBL" id="VTDN01000004">
    <property type="protein sequence ID" value="MEB5476634.1"/>
    <property type="molecule type" value="Genomic_DNA"/>
</dbReference>
<protein>
    <submittedName>
        <fullName evidence="2">Uncharacterized protein</fullName>
    </submittedName>
</protein>
<feature type="transmembrane region" description="Helical" evidence="1">
    <location>
        <begin position="47"/>
        <end position="67"/>
    </location>
</feature>
<evidence type="ECO:0000313" key="2">
    <source>
        <dbReference type="EMBL" id="MEB5476634.1"/>
    </source>
</evidence>
<name>A0ABU6DS19_9GAMM</name>
<keyword evidence="1" id="KW-0472">Membrane</keyword>
<evidence type="ECO:0000313" key="3">
    <source>
        <dbReference type="Proteomes" id="UP001339883"/>
    </source>
</evidence>
<keyword evidence="3" id="KW-1185">Reference proteome</keyword>
<keyword evidence="1" id="KW-1133">Transmembrane helix</keyword>
<reference evidence="2 3" key="1">
    <citation type="submission" date="2019-08" db="EMBL/GenBank/DDBJ databases">
        <title>Five species of Acinetobacter isolated from floral nectar and animal pollinators.</title>
        <authorList>
            <person name="Hendry T.A."/>
        </authorList>
    </citation>
    <scope>NUCLEOTIDE SEQUENCE [LARGE SCALE GENOMIC DNA]</scope>
    <source>
        <strain evidence="2 3">MD18.27</strain>
    </source>
</reference>
<dbReference type="Proteomes" id="UP001339883">
    <property type="component" value="Unassembled WGS sequence"/>
</dbReference>
<sequence length="96" mass="10770">MHFLFKAKFVLLNKKLSAFHLGVGIFYLVIFVIIAVLSFGANQSLDHVAMGYMCFLVFMIAMHFKAYSEVCKGKKLGKILSRMLACFLLLGFPIGT</sequence>
<organism evidence="2 3">
    <name type="scientific">Acinetobacter pollinis</name>
    <dbReference type="NCBI Taxonomy" id="2605270"/>
    <lineage>
        <taxon>Bacteria</taxon>
        <taxon>Pseudomonadati</taxon>
        <taxon>Pseudomonadota</taxon>
        <taxon>Gammaproteobacteria</taxon>
        <taxon>Moraxellales</taxon>
        <taxon>Moraxellaceae</taxon>
        <taxon>Acinetobacter</taxon>
    </lineage>
</organism>